<dbReference type="RefSeq" id="WP_158680855.1">
    <property type="nucleotide sequence ID" value="NZ_LT985188.1"/>
</dbReference>
<dbReference type="Proteomes" id="UP000238164">
    <property type="component" value="Chromosome 1"/>
</dbReference>
<dbReference type="EMBL" id="LT985188">
    <property type="protein sequence ID" value="SPD85881.1"/>
    <property type="molecule type" value="Genomic_DNA"/>
</dbReference>
<gene>
    <name evidence="1" type="ORF">MPLG2_0845</name>
</gene>
<proteinExistence type="predicted"/>
<dbReference type="AlphaFoldDB" id="A0A2N9JCN5"/>
<accession>A0A2N9JCN5</accession>
<reference evidence="1 2" key="1">
    <citation type="submission" date="2018-02" db="EMBL/GenBank/DDBJ databases">
        <authorList>
            <person name="Cohen D.B."/>
            <person name="Kent A.D."/>
        </authorList>
    </citation>
    <scope>NUCLEOTIDE SEQUENCE [LARGE SCALE GENOMIC DNA]</scope>
    <source>
        <strain evidence="1">1</strain>
    </source>
</reference>
<dbReference type="KEGG" id="mgg:MPLG2_0845"/>
<organism evidence="1 2">
    <name type="scientific">Micropruina glycogenica</name>
    <dbReference type="NCBI Taxonomy" id="75385"/>
    <lineage>
        <taxon>Bacteria</taxon>
        <taxon>Bacillati</taxon>
        <taxon>Actinomycetota</taxon>
        <taxon>Actinomycetes</taxon>
        <taxon>Propionibacteriales</taxon>
        <taxon>Nocardioidaceae</taxon>
        <taxon>Micropruina</taxon>
    </lineage>
</organism>
<name>A0A2N9JCN5_9ACTN</name>
<evidence type="ECO:0000313" key="2">
    <source>
        <dbReference type="Proteomes" id="UP000238164"/>
    </source>
</evidence>
<sequence length="90" mass="9512">MREALDARRRSQMEAERRQATLAVTVLSAIAERQAAVAAADDAAATAVQALLGEGLELADIELLCGSTVGLKELQRLAKLPLRTPAEKAS</sequence>
<protein>
    <submittedName>
        <fullName evidence="1">Uncharacterized protein</fullName>
    </submittedName>
</protein>
<evidence type="ECO:0000313" key="1">
    <source>
        <dbReference type="EMBL" id="SPD85881.1"/>
    </source>
</evidence>
<keyword evidence="2" id="KW-1185">Reference proteome</keyword>